<gene>
    <name evidence="4" type="ORF">VP01_5177g6</name>
</gene>
<evidence type="ECO:0000313" key="4">
    <source>
        <dbReference type="EMBL" id="KNZ49159.1"/>
    </source>
</evidence>
<dbReference type="STRING" id="27349.A0A0L6UKV1"/>
<dbReference type="OrthoDB" id="4327079at2759"/>
<accession>A0A0L6UKV1</accession>
<feature type="compositionally biased region" description="Low complexity" evidence="1">
    <location>
        <begin position="111"/>
        <end position="140"/>
    </location>
</feature>
<dbReference type="InterPro" id="IPR017932">
    <property type="entry name" value="GATase_2_dom"/>
</dbReference>
<evidence type="ECO:0000259" key="3">
    <source>
        <dbReference type="Pfam" id="PF00310"/>
    </source>
</evidence>
<reference evidence="4 5" key="1">
    <citation type="submission" date="2015-08" db="EMBL/GenBank/DDBJ databases">
        <title>Next Generation Sequencing and Analysis of the Genome of Puccinia sorghi L Schw, the Causal Agent of Maize Common Rust.</title>
        <authorList>
            <person name="Rochi L."/>
            <person name="Burguener G."/>
            <person name="Darino M."/>
            <person name="Turjanski A."/>
            <person name="Kreff E."/>
            <person name="Dieguez M.J."/>
            <person name="Sacco F."/>
        </authorList>
    </citation>
    <scope>NUCLEOTIDE SEQUENCE [LARGE SCALE GENOMIC DNA]</scope>
    <source>
        <strain evidence="4 5">RO10H11247</strain>
    </source>
</reference>
<keyword evidence="5" id="KW-1185">Reference proteome</keyword>
<keyword evidence="2" id="KW-0472">Membrane</keyword>
<comment type="caution">
    <text evidence="4">The sequence shown here is derived from an EMBL/GenBank/DDBJ whole genome shotgun (WGS) entry which is preliminary data.</text>
</comment>
<evidence type="ECO:0000256" key="2">
    <source>
        <dbReference type="SAM" id="Phobius"/>
    </source>
</evidence>
<evidence type="ECO:0000313" key="5">
    <source>
        <dbReference type="Proteomes" id="UP000037035"/>
    </source>
</evidence>
<sequence length="354" mass="38605">QFHRTILTKGQLTTCEFLPAGFLLSSLERLVCRHVPAGPLQSCWPIHAPTFGPSQIGAGALIVQSGDDEDGRVLNKLVAPHWPFQHRPLEQSRVRLVARASPQPTQPSLISLRSQSSLPCSSTSKMPLSSPTPLSTPSHSNRSPSQLHQAANRIRVLEHKNGSNAHHPLLDAFSASLQQGIDKIIWSATGSNARNGDSAGVMTGIPHTFLLRESLLLSIERPVQGHYAHKVAFERIALTHKLKFLGWCQVPRSNSILSPVALNQESIIFQSIMVPNFNNPDALFDEKEFEFLPIGFTFALYPTNSLSTRANSSPSKLTSINMASSISFFNPIFALFIIRVFIGGGIGIGVAEGE</sequence>
<evidence type="ECO:0000256" key="1">
    <source>
        <dbReference type="SAM" id="MobiDB-lite"/>
    </source>
</evidence>
<protein>
    <submittedName>
        <fullName evidence="4">Glutamate synthase</fullName>
    </submittedName>
</protein>
<feature type="transmembrane region" description="Helical" evidence="2">
    <location>
        <begin position="328"/>
        <end position="351"/>
    </location>
</feature>
<dbReference type="EMBL" id="LAVV01010361">
    <property type="protein sequence ID" value="KNZ49159.1"/>
    <property type="molecule type" value="Genomic_DNA"/>
</dbReference>
<organism evidence="4 5">
    <name type="scientific">Puccinia sorghi</name>
    <dbReference type="NCBI Taxonomy" id="27349"/>
    <lineage>
        <taxon>Eukaryota</taxon>
        <taxon>Fungi</taxon>
        <taxon>Dikarya</taxon>
        <taxon>Basidiomycota</taxon>
        <taxon>Pucciniomycotina</taxon>
        <taxon>Pucciniomycetes</taxon>
        <taxon>Pucciniales</taxon>
        <taxon>Pucciniaceae</taxon>
        <taxon>Puccinia</taxon>
    </lineage>
</organism>
<keyword evidence="2" id="KW-1133">Transmembrane helix</keyword>
<dbReference type="Proteomes" id="UP000037035">
    <property type="component" value="Unassembled WGS sequence"/>
</dbReference>
<dbReference type="VEuPathDB" id="FungiDB:VP01_5177g6"/>
<proteinExistence type="predicted"/>
<dbReference type="SUPFAM" id="SSF56235">
    <property type="entry name" value="N-terminal nucleophile aminohydrolases (Ntn hydrolases)"/>
    <property type="match status" value="1"/>
</dbReference>
<name>A0A0L6UKV1_9BASI</name>
<dbReference type="Pfam" id="PF00310">
    <property type="entry name" value="GATase_2"/>
    <property type="match status" value="1"/>
</dbReference>
<dbReference type="AlphaFoldDB" id="A0A0L6UKV1"/>
<feature type="domain" description="Glutamine amidotransferase type-2" evidence="3">
    <location>
        <begin position="188"/>
        <end position="286"/>
    </location>
</feature>
<feature type="region of interest" description="Disordered" evidence="1">
    <location>
        <begin position="98"/>
        <end position="149"/>
    </location>
</feature>
<feature type="non-terminal residue" evidence="4">
    <location>
        <position position="1"/>
    </location>
</feature>
<dbReference type="InterPro" id="IPR029055">
    <property type="entry name" value="Ntn_hydrolases_N"/>
</dbReference>
<dbReference type="Gene3D" id="3.60.20.10">
    <property type="entry name" value="Glutamine Phosphoribosylpyrophosphate, subunit 1, domain 1"/>
    <property type="match status" value="1"/>
</dbReference>
<keyword evidence="2" id="KW-0812">Transmembrane</keyword>